<sequence length="94" mass="11146">MGRDREVSTMEIDGPNPSDSDQINPKFSINVLQLLKFAQMQHGLRHGDYTRYRRYRTVRLRRLYKSLKFTHGRGKYTRRAITDSIVNEVRCVET</sequence>
<evidence type="ECO:0000256" key="2">
    <source>
        <dbReference type="ARBA" id="ARBA00004604"/>
    </source>
</evidence>
<evidence type="ECO:0000256" key="3">
    <source>
        <dbReference type="ARBA" id="ARBA00009352"/>
    </source>
</evidence>
<evidence type="ECO:0000256" key="4">
    <source>
        <dbReference type="ARBA" id="ARBA00022490"/>
    </source>
</evidence>
<proteinExistence type="inferred from homology"/>
<keyword evidence="5" id="KW-0694">RNA-binding</keyword>
<dbReference type="GO" id="GO:0005047">
    <property type="term" value="F:signal recognition particle binding"/>
    <property type="evidence" value="ECO:0007669"/>
    <property type="project" value="InterPro"/>
</dbReference>
<dbReference type="InterPro" id="IPR038253">
    <property type="entry name" value="SRP68_N_sf"/>
</dbReference>
<dbReference type="Pfam" id="PF16969">
    <property type="entry name" value="SRP68"/>
    <property type="match status" value="1"/>
</dbReference>
<evidence type="ECO:0000256" key="10">
    <source>
        <dbReference type="SAM" id="MobiDB-lite"/>
    </source>
</evidence>
<dbReference type="PANTHER" id="PTHR12860:SF0">
    <property type="entry name" value="SIGNAL RECOGNITION PARTICLE SUBUNIT SRP68"/>
    <property type="match status" value="1"/>
</dbReference>
<feature type="region of interest" description="Disordered" evidence="10">
    <location>
        <begin position="1"/>
        <end position="23"/>
    </location>
</feature>
<organism evidence="11 12">
    <name type="scientific">Tripterygium wilfordii</name>
    <name type="common">Thunder God vine</name>
    <dbReference type="NCBI Taxonomy" id="458696"/>
    <lineage>
        <taxon>Eukaryota</taxon>
        <taxon>Viridiplantae</taxon>
        <taxon>Streptophyta</taxon>
        <taxon>Embryophyta</taxon>
        <taxon>Tracheophyta</taxon>
        <taxon>Spermatophyta</taxon>
        <taxon>Magnoliopsida</taxon>
        <taxon>eudicotyledons</taxon>
        <taxon>Gunneridae</taxon>
        <taxon>Pentapetalae</taxon>
        <taxon>rosids</taxon>
        <taxon>fabids</taxon>
        <taxon>Celastrales</taxon>
        <taxon>Celastraceae</taxon>
        <taxon>Tripterygium</taxon>
    </lineage>
</organism>
<evidence type="ECO:0000256" key="1">
    <source>
        <dbReference type="ARBA" id="ARBA00004496"/>
    </source>
</evidence>
<dbReference type="EMBL" id="JAAARO010000008">
    <property type="protein sequence ID" value="KAF5743651.1"/>
    <property type="molecule type" value="Genomic_DNA"/>
</dbReference>
<protein>
    <recommendedName>
        <fullName evidence="9">Signal recognition particle subunit SRP68</fullName>
    </recommendedName>
</protein>
<keyword evidence="4" id="KW-0963">Cytoplasm</keyword>
<keyword evidence="6" id="KW-0733">Signal recognition particle</keyword>
<comment type="subcellular location">
    <subcellularLocation>
        <location evidence="1">Cytoplasm</location>
    </subcellularLocation>
    <subcellularLocation>
        <location evidence="2">Nucleus</location>
        <location evidence="2">Nucleolus</location>
    </subcellularLocation>
</comment>
<dbReference type="AlphaFoldDB" id="A0A7J7DBG6"/>
<keyword evidence="8" id="KW-0687">Ribonucleoprotein</keyword>
<comment type="caution">
    <text evidence="11">The sequence shown here is derived from an EMBL/GenBank/DDBJ whole genome shotgun (WGS) entry which is preliminary data.</text>
</comment>
<dbReference type="GO" id="GO:0006614">
    <property type="term" value="P:SRP-dependent cotranslational protein targeting to membrane"/>
    <property type="evidence" value="ECO:0007669"/>
    <property type="project" value="InterPro"/>
</dbReference>
<keyword evidence="7" id="KW-0539">Nucleus</keyword>
<dbReference type="GO" id="GO:0005730">
    <property type="term" value="C:nucleolus"/>
    <property type="evidence" value="ECO:0007669"/>
    <property type="project" value="UniProtKB-SubCell"/>
</dbReference>
<dbReference type="Proteomes" id="UP000593562">
    <property type="component" value="Unassembled WGS sequence"/>
</dbReference>
<accession>A0A7J7DBG6</accession>
<dbReference type="Gene3D" id="1.10.3450.40">
    <property type="entry name" value="Signal recognition particle, SRP68 subunit, RNA-binding domain"/>
    <property type="match status" value="1"/>
</dbReference>
<dbReference type="PANTHER" id="PTHR12860">
    <property type="entry name" value="SIGNAL RECOGNITION PARTICLE 68 KDA PROTEIN"/>
    <property type="match status" value="1"/>
</dbReference>
<evidence type="ECO:0000256" key="9">
    <source>
        <dbReference type="ARBA" id="ARBA00029498"/>
    </source>
</evidence>
<evidence type="ECO:0000313" key="12">
    <source>
        <dbReference type="Proteomes" id="UP000593562"/>
    </source>
</evidence>
<dbReference type="InParanoid" id="A0A7J7DBG6"/>
<reference evidence="11 12" key="1">
    <citation type="journal article" date="2020" name="Nat. Commun.">
        <title>Genome of Tripterygium wilfordii and identification of cytochrome P450 involved in triptolide biosynthesis.</title>
        <authorList>
            <person name="Tu L."/>
            <person name="Su P."/>
            <person name="Zhang Z."/>
            <person name="Gao L."/>
            <person name="Wang J."/>
            <person name="Hu T."/>
            <person name="Zhou J."/>
            <person name="Zhang Y."/>
            <person name="Zhao Y."/>
            <person name="Liu Y."/>
            <person name="Song Y."/>
            <person name="Tong Y."/>
            <person name="Lu Y."/>
            <person name="Yang J."/>
            <person name="Xu C."/>
            <person name="Jia M."/>
            <person name="Peters R.J."/>
            <person name="Huang L."/>
            <person name="Gao W."/>
        </authorList>
    </citation>
    <scope>NUCLEOTIDE SEQUENCE [LARGE SCALE GENOMIC DNA]</scope>
    <source>
        <strain evidence="12">cv. XIE 37</strain>
        <tissue evidence="11">Leaf</tissue>
    </source>
</reference>
<dbReference type="GO" id="GO:0030942">
    <property type="term" value="F:endoplasmic reticulum signal peptide binding"/>
    <property type="evidence" value="ECO:0007669"/>
    <property type="project" value="InterPro"/>
</dbReference>
<name>A0A7J7DBG6_TRIWF</name>
<dbReference type="GO" id="GO:0008312">
    <property type="term" value="F:7S RNA binding"/>
    <property type="evidence" value="ECO:0007669"/>
    <property type="project" value="InterPro"/>
</dbReference>
<evidence type="ECO:0000256" key="5">
    <source>
        <dbReference type="ARBA" id="ARBA00022884"/>
    </source>
</evidence>
<evidence type="ECO:0000256" key="7">
    <source>
        <dbReference type="ARBA" id="ARBA00023242"/>
    </source>
</evidence>
<dbReference type="GO" id="GO:0005786">
    <property type="term" value="C:signal recognition particle, endoplasmic reticulum targeting"/>
    <property type="evidence" value="ECO:0007669"/>
    <property type="project" value="UniProtKB-KW"/>
</dbReference>
<keyword evidence="12" id="KW-1185">Reference proteome</keyword>
<dbReference type="InterPro" id="IPR026258">
    <property type="entry name" value="SRP68"/>
</dbReference>
<evidence type="ECO:0000256" key="8">
    <source>
        <dbReference type="ARBA" id="ARBA00023274"/>
    </source>
</evidence>
<evidence type="ECO:0000313" key="11">
    <source>
        <dbReference type="EMBL" id="KAF5743651.1"/>
    </source>
</evidence>
<gene>
    <name evidence="11" type="ORF">HS088_TW08G00236</name>
</gene>
<evidence type="ECO:0000256" key="6">
    <source>
        <dbReference type="ARBA" id="ARBA00023135"/>
    </source>
</evidence>
<comment type="similarity">
    <text evidence="3">Belongs to the SRP68 family.</text>
</comment>